<dbReference type="OrthoDB" id="5405774at2"/>
<keyword evidence="2" id="KW-0812">Transmembrane</keyword>
<dbReference type="KEGG" id="gsb:GSUB_03885"/>
<keyword evidence="2" id="KW-0472">Membrane</keyword>
<feature type="region of interest" description="Disordered" evidence="1">
    <location>
        <begin position="56"/>
        <end position="75"/>
    </location>
</feature>
<keyword evidence="4" id="KW-1185">Reference proteome</keyword>
<evidence type="ECO:0000256" key="1">
    <source>
        <dbReference type="SAM" id="MobiDB-lite"/>
    </source>
</evidence>
<accession>A0A0B5FEX1</accession>
<evidence type="ECO:0000313" key="3">
    <source>
        <dbReference type="EMBL" id="AJF05873.1"/>
    </source>
</evidence>
<evidence type="ECO:0000256" key="2">
    <source>
        <dbReference type="SAM" id="Phobius"/>
    </source>
</evidence>
<feature type="transmembrane region" description="Helical" evidence="2">
    <location>
        <begin position="9"/>
        <end position="27"/>
    </location>
</feature>
<feature type="transmembrane region" description="Helical" evidence="2">
    <location>
        <begin position="33"/>
        <end position="51"/>
    </location>
</feature>
<sequence length="132" mass="14644">MNAKIGQHMTLLGICAMAFYGAMLASGKLSIDVMPQFVVSAAIFLTSGRIMRRAARMMARDSEEEQEEEKTRKSKPIDADWPFLTQLLNWTAALLVVGAMAIFLMKPIGLSWSDAFSSADISDDHFFSEHIP</sequence>
<dbReference type="AlphaFoldDB" id="A0A0B5FEX1"/>
<gene>
    <name evidence="3" type="ORF">GSUB_03885</name>
</gene>
<dbReference type="RefSeq" id="WP_040199276.1">
    <property type="nucleotide sequence ID" value="NZ_CP010311.1"/>
</dbReference>
<evidence type="ECO:0000313" key="4">
    <source>
        <dbReference type="Proteomes" id="UP000035036"/>
    </source>
</evidence>
<organism evidence="3 4">
    <name type="scientific">Geoalkalibacter subterraneus</name>
    <dbReference type="NCBI Taxonomy" id="483547"/>
    <lineage>
        <taxon>Bacteria</taxon>
        <taxon>Pseudomonadati</taxon>
        <taxon>Thermodesulfobacteriota</taxon>
        <taxon>Desulfuromonadia</taxon>
        <taxon>Desulfuromonadales</taxon>
        <taxon>Geoalkalibacteraceae</taxon>
        <taxon>Geoalkalibacter</taxon>
    </lineage>
</organism>
<dbReference type="Proteomes" id="UP000035036">
    <property type="component" value="Chromosome"/>
</dbReference>
<reference evidence="3 4" key="1">
    <citation type="journal article" date="2015" name="Genome Announc.">
        <title>Genomes of Geoalkalibacter ferrihydriticus Z-0531T and Geoalkalibacter subterraneus Red1T, Two Haloalkaliphilic Metal-Reducing Deltaproteobacteria.</title>
        <authorList>
            <person name="Badalamenti J.P."/>
            <person name="Krajmalnik-Brown R."/>
            <person name="Torres C.I."/>
            <person name="Bond D.R."/>
        </authorList>
    </citation>
    <scope>NUCLEOTIDE SEQUENCE [LARGE SCALE GENOMIC DNA]</scope>
    <source>
        <strain evidence="3 4">Red1</strain>
    </source>
</reference>
<name>A0A0B5FEX1_9BACT</name>
<feature type="transmembrane region" description="Helical" evidence="2">
    <location>
        <begin position="81"/>
        <end position="104"/>
    </location>
</feature>
<dbReference type="EMBL" id="CP010311">
    <property type="protein sequence ID" value="AJF05873.1"/>
    <property type="molecule type" value="Genomic_DNA"/>
</dbReference>
<keyword evidence="2" id="KW-1133">Transmembrane helix</keyword>
<protein>
    <submittedName>
        <fullName evidence="3">Uncharacterized protein</fullName>
    </submittedName>
</protein>
<dbReference type="HOGENOM" id="CLU_1914072_0_0_7"/>
<proteinExistence type="predicted"/>